<feature type="coiled-coil region" evidence="3">
    <location>
        <begin position="412"/>
        <end position="439"/>
    </location>
</feature>
<dbReference type="InterPro" id="IPR043128">
    <property type="entry name" value="Rev_trsase/Diguanyl_cyclase"/>
</dbReference>
<sequence length="569" mass="62932">RTPAHPHTCTPARQRTRTAAYNVKENNYLEDLWTYASDAHCGEAYGPGQCVQSCSEGVCSTDMTTCTGEAPCNIAPVMTTEDMDARCTTNIEFNGVEPASVDTLTSNITPVRSTAARGNAREFFRSVLQEGLSATTFEDIAALTHEYESTAREMGTSVLSQENTPEIGQLIEHPTNNAFEELPTERWSEETLDVGEILAQKVMHLVPSSQPRVVALLQSYADVFQKPEQPGCNISATHNIDTGEAAPIHTRPYLIPHALREEVETQLHEMLGNGVIRPSDSPWSAPVVLVKKKTLPGEAQQWRMCIDYRGLNKVTKADAYPLPNLQETIALLGNSRFFTKIDLVAGYHQIAMHPDSAEKTAFSVLGRHFEYAKMPFGLRNAPATFQRAINNVLDGLIGSICLVYLDDIVVFAPTLEEHLDRLQQVLDRLREVNLKANLSKCEFLQEETSYLGHRISRNGVGMEFDKIQAVVEFPTPANVRQVQAFLGLAGFYRRFVPKFAEIAAPMTQLLKKGVDFDWGKDQAASFSHLKKALVSDAILIYPDLNKRFTLATDASQTALGAVLSQDVDG</sequence>
<evidence type="ECO:0000313" key="5">
    <source>
        <dbReference type="EMBL" id="JAG27959.1"/>
    </source>
</evidence>
<feature type="domain" description="Reverse transcriptase" evidence="4">
    <location>
        <begin position="271"/>
        <end position="455"/>
    </location>
</feature>
<dbReference type="SUPFAM" id="SSF56672">
    <property type="entry name" value="DNA/RNA polymerases"/>
    <property type="match status" value="1"/>
</dbReference>
<dbReference type="CDD" id="cd01647">
    <property type="entry name" value="RT_LTR"/>
    <property type="match status" value="1"/>
</dbReference>
<protein>
    <recommendedName>
        <fullName evidence="1">RNA-directed DNA polymerase</fullName>
        <ecNumber evidence="1">2.7.7.49</ecNumber>
    </recommendedName>
</protein>
<organism evidence="5">
    <name type="scientific">Lygus hesperus</name>
    <name type="common">Western plant bug</name>
    <dbReference type="NCBI Taxonomy" id="30085"/>
    <lineage>
        <taxon>Eukaryota</taxon>
        <taxon>Metazoa</taxon>
        <taxon>Ecdysozoa</taxon>
        <taxon>Arthropoda</taxon>
        <taxon>Hexapoda</taxon>
        <taxon>Insecta</taxon>
        <taxon>Pterygota</taxon>
        <taxon>Neoptera</taxon>
        <taxon>Paraneoptera</taxon>
        <taxon>Hemiptera</taxon>
        <taxon>Heteroptera</taxon>
        <taxon>Panheteroptera</taxon>
        <taxon>Cimicomorpha</taxon>
        <taxon>Miridae</taxon>
        <taxon>Mirini</taxon>
        <taxon>Lygus</taxon>
    </lineage>
</organism>
<dbReference type="PROSITE" id="PS50878">
    <property type="entry name" value="RT_POL"/>
    <property type="match status" value="1"/>
</dbReference>
<dbReference type="InterPro" id="IPR050951">
    <property type="entry name" value="Retrovirus_Pol_polyprotein"/>
</dbReference>
<keyword evidence="2" id="KW-0511">Multifunctional enzyme</keyword>
<dbReference type="PANTHER" id="PTHR37984">
    <property type="entry name" value="PROTEIN CBG26694"/>
    <property type="match status" value="1"/>
</dbReference>
<dbReference type="Gene3D" id="3.10.10.10">
    <property type="entry name" value="HIV Type 1 Reverse Transcriptase, subunit A, domain 1"/>
    <property type="match status" value="1"/>
</dbReference>
<dbReference type="InterPro" id="IPR000477">
    <property type="entry name" value="RT_dom"/>
</dbReference>
<evidence type="ECO:0000256" key="2">
    <source>
        <dbReference type="ARBA" id="ARBA00023268"/>
    </source>
</evidence>
<name>A0A0A9Y720_LYGHE</name>
<dbReference type="Gene3D" id="3.30.70.270">
    <property type="match status" value="2"/>
</dbReference>
<evidence type="ECO:0000256" key="1">
    <source>
        <dbReference type="ARBA" id="ARBA00012493"/>
    </source>
</evidence>
<accession>A0A0A9Y720</accession>
<feature type="non-terminal residue" evidence="5">
    <location>
        <position position="569"/>
    </location>
</feature>
<reference evidence="5" key="2">
    <citation type="submission" date="2014-07" db="EMBL/GenBank/DDBJ databases">
        <authorList>
            <person name="Hull J."/>
        </authorList>
    </citation>
    <scope>NUCLEOTIDE SEQUENCE</scope>
</reference>
<dbReference type="Pfam" id="PF17919">
    <property type="entry name" value="RT_RNaseH_2"/>
    <property type="match status" value="1"/>
</dbReference>
<reference evidence="5" key="1">
    <citation type="journal article" date="2014" name="PLoS ONE">
        <title>Transcriptome-Based Identification of ABC Transporters in the Western Tarnished Plant Bug Lygus hesperus.</title>
        <authorList>
            <person name="Hull J.J."/>
            <person name="Chaney K."/>
            <person name="Geib S.M."/>
            <person name="Fabrick J.A."/>
            <person name="Brent C.S."/>
            <person name="Walsh D."/>
            <person name="Lavine L.C."/>
        </authorList>
    </citation>
    <scope>NUCLEOTIDE SEQUENCE</scope>
</reference>
<dbReference type="Pfam" id="PF00078">
    <property type="entry name" value="RVT_1"/>
    <property type="match status" value="1"/>
</dbReference>
<dbReference type="EC" id="2.7.7.49" evidence="1"/>
<evidence type="ECO:0000259" key="4">
    <source>
        <dbReference type="PROSITE" id="PS50878"/>
    </source>
</evidence>
<dbReference type="InterPro" id="IPR041577">
    <property type="entry name" value="RT_RNaseH_2"/>
</dbReference>
<proteinExistence type="predicted"/>
<feature type="non-terminal residue" evidence="5">
    <location>
        <position position="1"/>
    </location>
</feature>
<evidence type="ECO:0000256" key="3">
    <source>
        <dbReference type="SAM" id="Coils"/>
    </source>
</evidence>
<dbReference type="EMBL" id="GBHO01015645">
    <property type="protein sequence ID" value="JAG27959.1"/>
    <property type="molecule type" value="Transcribed_RNA"/>
</dbReference>
<gene>
    <name evidence="5" type="primary">pol_9</name>
    <name evidence="5" type="ORF">CM83_28721</name>
</gene>
<dbReference type="AlphaFoldDB" id="A0A0A9Y720"/>
<dbReference type="InterPro" id="IPR043502">
    <property type="entry name" value="DNA/RNA_pol_sf"/>
</dbReference>
<dbReference type="GO" id="GO:0003964">
    <property type="term" value="F:RNA-directed DNA polymerase activity"/>
    <property type="evidence" value="ECO:0007669"/>
    <property type="project" value="UniProtKB-EC"/>
</dbReference>
<dbReference type="FunFam" id="3.30.70.270:FF:000020">
    <property type="entry name" value="Transposon Tf2-6 polyprotein-like Protein"/>
    <property type="match status" value="1"/>
</dbReference>
<dbReference type="PANTHER" id="PTHR37984:SF5">
    <property type="entry name" value="PROTEIN NYNRIN-LIKE"/>
    <property type="match status" value="1"/>
</dbReference>
<keyword evidence="3" id="KW-0175">Coiled coil</keyword>